<feature type="domain" description="Lipid A biosynthesis N-terminal" evidence="2">
    <location>
        <begin position="17"/>
        <end position="88"/>
    </location>
</feature>
<gene>
    <name evidence="3" type="ORF">HYN69_01905</name>
</gene>
<dbReference type="InterPro" id="IPR011499">
    <property type="entry name" value="Lipid_A_biosynth_N"/>
</dbReference>
<dbReference type="GO" id="GO:0016020">
    <property type="term" value="C:membrane"/>
    <property type="evidence" value="ECO:0007669"/>
    <property type="project" value="GOC"/>
</dbReference>
<sequence length="97" mass="10743">MSLFGAETAADTAWLVIGLFGQLMFTARFVVQWIASERAGASVMPVAFWYFSLIGGTIVLFYGIHKLEPVIILGQLPGVVIYSRNLWLIHKGRKADV</sequence>
<keyword evidence="1" id="KW-0472">Membrane</keyword>
<dbReference type="SMART" id="SM01259">
    <property type="entry name" value="LAB_N"/>
    <property type="match status" value="1"/>
</dbReference>
<proteinExistence type="predicted"/>
<dbReference type="GO" id="GO:0008915">
    <property type="term" value="F:lipid-A-disaccharide synthase activity"/>
    <property type="evidence" value="ECO:0007669"/>
    <property type="project" value="InterPro"/>
</dbReference>
<dbReference type="PIRSF" id="PIRSF028440">
    <property type="entry name" value="UCP_LAB_N"/>
    <property type="match status" value="1"/>
</dbReference>
<protein>
    <submittedName>
        <fullName evidence="3">Lipid A biosynthesis protein</fullName>
    </submittedName>
</protein>
<reference evidence="3 4" key="1">
    <citation type="submission" date="2018-04" db="EMBL/GenBank/DDBJ databases">
        <title>Genome sequencing of Gemmobacter.</title>
        <authorList>
            <person name="Yi H."/>
            <person name="Baek M.-G."/>
        </authorList>
    </citation>
    <scope>NUCLEOTIDE SEQUENCE [LARGE SCALE GENOMIC DNA]</scope>
    <source>
        <strain evidence="3 4">HYN0069</strain>
    </source>
</reference>
<dbReference type="EMBL" id="CP028918">
    <property type="protein sequence ID" value="AWB47425.1"/>
    <property type="molecule type" value="Genomic_DNA"/>
</dbReference>
<accession>A0A2S0UI07</accession>
<dbReference type="OrthoDB" id="9793186at2"/>
<evidence type="ECO:0000259" key="2">
    <source>
        <dbReference type="SMART" id="SM01259"/>
    </source>
</evidence>
<feature type="transmembrane region" description="Helical" evidence="1">
    <location>
        <begin position="43"/>
        <end position="64"/>
    </location>
</feature>
<keyword evidence="4" id="KW-1185">Reference proteome</keyword>
<dbReference type="AlphaFoldDB" id="A0A2S0UI07"/>
<evidence type="ECO:0000256" key="1">
    <source>
        <dbReference type="SAM" id="Phobius"/>
    </source>
</evidence>
<dbReference type="GO" id="GO:0009245">
    <property type="term" value="P:lipid A biosynthetic process"/>
    <property type="evidence" value="ECO:0007669"/>
    <property type="project" value="InterPro"/>
</dbReference>
<dbReference type="Proteomes" id="UP000244496">
    <property type="component" value="Chromosome"/>
</dbReference>
<feature type="transmembrane region" description="Helical" evidence="1">
    <location>
        <begin position="70"/>
        <end position="89"/>
    </location>
</feature>
<dbReference type="Pfam" id="PF07578">
    <property type="entry name" value="LAB_N"/>
    <property type="match status" value="1"/>
</dbReference>
<dbReference type="KEGG" id="geh:HYN69_01905"/>
<keyword evidence="1" id="KW-1133">Transmembrane helix</keyword>
<evidence type="ECO:0000313" key="3">
    <source>
        <dbReference type="EMBL" id="AWB47425.1"/>
    </source>
</evidence>
<feature type="transmembrane region" description="Helical" evidence="1">
    <location>
        <begin position="12"/>
        <end position="31"/>
    </location>
</feature>
<evidence type="ECO:0000313" key="4">
    <source>
        <dbReference type="Proteomes" id="UP000244496"/>
    </source>
</evidence>
<name>A0A2S0UI07_9RHOB</name>
<organism evidence="3 4">
    <name type="scientific">Paragemmobacter aquarius</name>
    <dbReference type="NCBI Taxonomy" id="2169400"/>
    <lineage>
        <taxon>Bacteria</taxon>
        <taxon>Pseudomonadati</taxon>
        <taxon>Pseudomonadota</taxon>
        <taxon>Alphaproteobacteria</taxon>
        <taxon>Rhodobacterales</taxon>
        <taxon>Paracoccaceae</taxon>
        <taxon>Paragemmobacter</taxon>
    </lineage>
</organism>
<dbReference type="Gene3D" id="1.20.1280.290">
    <property type="match status" value="1"/>
</dbReference>
<keyword evidence="1" id="KW-0812">Transmembrane</keyword>
<dbReference type="InterPro" id="IPR014546">
    <property type="entry name" value="UCP028440_lipidA_biosyn"/>
</dbReference>